<dbReference type="Pfam" id="PF20151">
    <property type="entry name" value="DUF6533"/>
    <property type="match status" value="1"/>
</dbReference>
<gene>
    <name evidence="3" type="ORF">M413DRAFT_24800</name>
</gene>
<evidence type="ECO:0000259" key="2">
    <source>
        <dbReference type="Pfam" id="PF20151"/>
    </source>
</evidence>
<dbReference type="InterPro" id="IPR045340">
    <property type="entry name" value="DUF6533"/>
</dbReference>
<evidence type="ECO:0000313" key="4">
    <source>
        <dbReference type="Proteomes" id="UP000053424"/>
    </source>
</evidence>
<evidence type="ECO:0000256" key="1">
    <source>
        <dbReference type="SAM" id="Phobius"/>
    </source>
</evidence>
<dbReference type="AlphaFoldDB" id="A0A0C3CPF0"/>
<keyword evidence="1" id="KW-0472">Membrane</keyword>
<feature type="transmembrane region" description="Helical" evidence="1">
    <location>
        <begin position="122"/>
        <end position="143"/>
    </location>
</feature>
<protein>
    <recommendedName>
        <fullName evidence="2">DUF6533 domain-containing protein</fullName>
    </recommendedName>
</protein>
<name>A0A0C3CPF0_HEBCY</name>
<feature type="domain" description="DUF6533" evidence="2">
    <location>
        <begin position="27"/>
        <end position="90"/>
    </location>
</feature>
<feature type="transmembrane region" description="Helical" evidence="1">
    <location>
        <begin position="204"/>
        <end position="223"/>
    </location>
</feature>
<reference evidence="4" key="2">
    <citation type="submission" date="2015-01" db="EMBL/GenBank/DDBJ databases">
        <title>Evolutionary Origins and Diversification of the Mycorrhizal Mutualists.</title>
        <authorList>
            <consortium name="DOE Joint Genome Institute"/>
            <consortium name="Mycorrhizal Genomics Consortium"/>
            <person name="Kohler A."/>
            <person name="Kuo A."/>
            <person name="Nagy L.G."/>
            <person name="Floudas D."/>
            <person name="Copeland A."/>
            <person name="Barry K.W."/>
            <person name="Cichocki N."/>
            <person name="Veneault-Fourrey C."/>
            <person name="LaButti K."/>
            <person name="Lindquist E.A."/>
            <person name="Lipzen A."/>
            <person name="Lundell T."/>
            <person name="Morin E."/>
            <person name="Murat C."/>
            <person name="Riley R."/>
            <person name="Ohm R."/>
            <person name="Sun H."/>
            <person name="Tunlid A."/>
            <person name="Henrissat B."/>
            <person name="Grigoriev I.V."/>
            <person name="Hibbett D.S."/>
            <person name="Martin F."/>
        </authorList>
    </citation>
    <scope>NUCLEOTIDE SEQUENCE [LARGE SCALE GENOMIC DNA]</scope>
    <source>
        <strain evidence="4">h7</strain>
    </source>
</reference>
<keyword evidence="1" id="KW-0812">Transmembrane</keyword>
<dbReference type="OrthoDB" id="3037019at2759"/>
<reference evidence="3 4" key="1">
    <citation type="submission" date="2014-04" db="EMBL/GenBank/DDBJ databases">
        <authorList>
            <consortium name="DOE Joint Genome Institute"/>
            <person name="Kuo A."/>
            <person name="Gay G."/>
            <person name="Dore J."/>
            <person name="Kohler A."/>
            <person name="Nagy L.G."/>
            <person name="Floudas D."/>
            <person name="Copeland A."/>
            <person name="Barry K.W."/>
            <person name="Cichocki N."/>
            <person name="Veneault-Fourrey C."/>
            <person name="LaButti K."/>
            <person name="Lindquist E.A."/>
            <person name="Lipzen A."/>
            <person name="Lundell T."/>
            <person name="Morin E."/>
            <person name="Murat C."/>
            <person name="Sun H."/>
            <person name="Tunlid A."/>
            <person name="Henrissat B."/>
            <person name="Grigoriev I.V."/>
            <person name="Hibbett D.S."/>
            <person name="Martin F."/>
            <person name="Nordberg H.P."/>
            <person name="Cantor M.N."/>
            <person name="Hua S.X."/>
        </authorList>
    </citation>
    <scope>NUCLEOTIDE SEQUENCE [LARGE SCALE GENOMIC DNA]</scope>
    <source>
        <strain evidence="4">h7</strain>
    </source>
</reference>
<proteinExistence type="predicted"/>
<keyword evidence="1" id="KW-1133">Transmembrane helix</keyword>
<dbReference type="HOGENOM" id="CLU_1049934_0_0_1"/>
<organism evidence="3 4">
    <name type="scientific">Hebeloma cylindrosporum</name>
    <dbReference type="NCBI Taxonomy" id="76867"/>
    <lineage>
        <taxon>Eukaryota</taxon>
        <taxon>Fungi</taxon>
        <taxon>Dikarya</taxon>
        <taxon>Basidiomycota</taxon>
        <taxon>Agaricomycotina</taxon>
        <taxon>Agaricomycetes</taxon>
        <taxon>Agaricomycetidae</taxon>
        <taxon>Agaricales</taxon>
        <taxon>Agaricineae</taxon>
        <taxon>Hymenogastraceae</taxon>
        <taxon>Hebeloma</taxon>
    </lineage>
</organism>
<accession>A0A0C3CPF0</accession>
<keyword evidence="4" id="KW-1185">Reference proteome</keyword>
<evidence type="ECO:0000313" key="3">
    <source>
        <dbReference type="EMBL" id="KIM45646.1"/>
    </source>
</evidence>
<sequence length="265" mass="30029">MSSWEDAQRQLIAENPHLLKLFQDLKYANVALLTILVYDHLLTLDLEIKRIWTYVSLNGVLCASALNTSDALRLPWRLPKVLFILNRYVFPPFLFFEGFSNTKFGAGVKVLKICQAKQYTNFPTFVFIMTVELMLILRVLALYGNSQGYREASYSLAAFTTLRDKIFLHGFQDCLLIGLTIHKCLKFRLGEFPPSIQVLARDSVIYFVSITAILAFNTFYSIFGERLLAPSLVLPSGVATSIAVRYYAQAFQTSFVAHISGRLQG</sequence>
<dbReference type="EMBL" id="KN831772">
    <property type="protein sequence ID" value="KIM45646.1"/>
    <property type="molecule type" value="Genomic_DNA"/>
</dbReference>
<dbReference type="Proteomes" id="UP000053424">
    <property type="component" value="Unassembled WGS sequence"/>
</dbReference>